<evidence type="ECO:0000313" key="4">
    <source>
        <dbReference type="EMBL" id="KAH7294550.1"/>
    </source>
</evidence>
<dbReference type="PANTHER" id="PTHR19353">
    <property type="entry name" value="FATTY ACID DESATURASE 2"/>
    <property type="match status" value="1"/>
</dbReference>
<evidence type="ECO:0000313" key="5">
    <source>
        <dbReference type="Proteomes" id="UP000825935"/>
    </source>
</evidence>
<dbReference type="PROSITE" id="PS50255">
    <property type="entry name" value="CYTOCHROME_B5_2"/>
    <property type="match status" value="1"/>
</dbReference>
<protein>
    <recommendedName>
        <fullName evidence="3">Cytochrome b5 heme-binding domain-containing protein</fullName>
    </recommendedName>
</protein>
<dbReference type="InterPro" id="IPR001199">
    <property type="entry name" value="Cyt_B5-like_heme/steroid-bd"/>
</dbReference>
<dbReference type="OrthoDB" id="260091at2759"/>
<dbReference type="EMBL" id="CM035432">
    <property type="protein sequence ID" value="KAH7294550.1"/>
    <property type="molecule type" value="Genomic_DNA"/>
</dbReference>
<dbReference type="Proteomes" id="UP000825935">
    <property type="component" value="Chromosome 27"/>
</dbReference>
<dbReference type="InterPro" id="IPR012171">
    <property type="entry name" value="Fatty_acid_desaturase"/>
</dbReference>
<dbReference type="GO" id="GO:0006631">
    <property type="term" value="P:fatty acid metabolic process"/>
    <property type="evidence" value="ECO:0007669"/>
    <property type="project" value="UniProtKB-ARBA"/>
</dbReference>
<feature type="domain" description="Cytochrome b5 heme-binding" evidence="3">
    <location>
        <begin position="23"/>
        <end position="79"/>
    </location>
</feature>
<proteinExistence type="predicted"/>
<keyword evidence="5" id="KW-1185">Reference proteome</keyword>
<dbReference type="PANTHER" id="PTHR19353:SF19">
    <property type="entry name" value="DELTA(5) FATTY ACID DESATURASE C-RELATED"/>
    <property type="match status" value="1"/>
</dbReference>
<reference evidence="4 5" key="1">
    <citation type="submission" date="2021-08" db="EMBL/GenBank/DDBJ databases">
        <title>WGS assembly of Ceratopteris richardii.</title>
        <authorList>
            <person name="Marchant D.B."/>
            <person name="Chen G."/>
            <person name="Jenkins J."/>
            <person name="Shu S."/>
            <person name="Leebens-Mack J."/>
            <person name="Grimwood J."/>
            <person name="Schmutz J."/>
            <person name="Soltis P."/>
            <person name="Soltis D."/>
            <person name="Chen Z.-H."/>
        </authorList>
    </citation>
    <scope>NUCLEOTIDE SEQUENCE [LARGE SCALE GENOMIC DNA]</scope>
    <source>
        <strain evidence="4">Whitten #5841</strain>
        <tissue evidence="4">Leaf</tissue>
    </source>
</reference>
<name>A0A8T2RF22_CERRI</name>
<dbReference type="SUPFAM" id="SSF55856">
    <property type="entry name" value="Cytochrome b5-like heme/steroid binding domain"/>
    <property type="match status" value="1"/>
</dbReference>
<accession>A0A8T2RF22</accession>
<evidence type="ECO:0000259" key="3">
    <source>
        <dbReference type="PROSITE" id="PS50255"/>
    </source>
</evidence>
<organism evidence="4 5">
    <name type="scientific">Ceratopteris richardii</name>
    <name type="common">Triangle waterfern</name>
    <dbReference type="NCBI Taxonomy" id="49495"/>
    <lineage>
        <taxon>Eukaryota</taxon>
        <taxon>Viridiplantae</taxon>
        <taxon>Streptophyta</taxon>
        <taxon>Embryophyta</taxon>
        <taxon>Tracheophyta</taxon>
        <taxon>Polypodiopsida</taxon>
        <taxon>Polypodiidae</taxon>
        <taxon>Polypodiales</taxon>
        <taxon>Pteridineae</taxon>
        <taxon>Pteridaceae</taxon>
        <taxon>Parkerioideae</taxon>
        <taxon>Ceratopteris</taxon>
    </lineage>
</organism>
<evidence type="ECO:0000256" key="2">
    <source>
        <dbReference type="SAM" id="Phobius"/>
    </source>
</evidence>
<dbReference type="Gene3D" id="3.10.120.10">
    <property type="entry name" value="Cytochrome b5-like heme/steroid binding domain"/>
    <property type="match status" value="1"/>
</dbReference>
<keyword evidence="2" id="KW-0812">Transmembrane</keyword>
<dbReference type="Pfam" id="PF00173">
    <property type="entry name" value="Cyt-b5"/>
    <property type="match status" value="1"/>
</dbReference>
<keyword evidence="2" id="KW-0472">Membrane</keyword>
<comment type="caution">
    <text evidence="4">The sequence shown here is derived from an EMBL/GenBank/DDBJ whole genome shotgun (WGS) entry which is preliminary data.</text>
</comment>
<dbReference type="InterPro" id="IPR036400">
    <property type="entry name" value="Cyt_B5-like_heme/steroid_sf"/>
</dbReference>
<keyword evidence="2" id="KW-1133">Transmembrane helix</keyword>
<dbReference type="SMART" id="SM01117">
    <property type="entry name" value="Cyt-b5"/>
    <property type="match status" value="1"/>
</dbReference>
<dbReference type="GO" id="GO:0016717">
    <property type="term" value="F:oxidoreductase activity, acting on paired donors, with oxidation of a pair of donors resulting in the reduction of molecular oxygen to two molecules of water"/>
    <property type="evidence" value="ECO:0007669"/>
    <property type="project" value="TreeGrafter"/>
</dbReference>
<gene>
    <name evidence="4" type="ORF">KP509_27G006700</name>
</gene>
<feature type="transmembrane region" description="Helical" evidence="2">
    <location>
        <begin position="137"/>
        <end position="163"/>
    </location>
</feature>
<dbReference type="GO" id="GO:0016020">
    <property type="term" value="C:membrane"/>
    <property type="evidence" value="ECO:0007669"/>
    <property type="project" value="TreeGrafter"/>
</dbReference>
<sequence length="244" mass="28676">MPPHSHLEASVDEFPSSLPASKPRTYSIPEIRSHNSLESCWLVIKNSIYDVTTWTPYHPGGSLIYVNGRKECAQLFDSYYPSLERTADVEYADFTSLEFESSRKENFYLALKRRVDNYFHKFHINPRMHPHMVIKSFLIILCFIFSYYMTFFGNLVEVISFMWRQQHVVGHQAFSNVNGYDPDIRVLKPNVRRLTREHPKRSHHNFQHIHLPLIHGILALKSVLYDDFASYFTGSIRHLKIAKK</sequence>
<evidence type="ECO:0000256" key="1">
    <source>
        <dbReference type="SAM" id="MobiDB-lite"/>
    </source>
</evidence>
<feature type="region of interest" description="Disordered" evidence="1">
    <location>
        <begin position="1"/>
        <end position="20"/>
    </location>
</feature>
<dbReference type="GO" id="GO:0008610">
    <property type="term" value="P:lipid biosynthetic process"/>
    <property type="evidence" value="ECO:0007669"/>
    <property type="project" value="UniProtKB-ARBA"/>
</dbReference>
<dbReference type="AlphaFoldDB" id="A0A8T2RF22"/>